<keyword evidence="4" id="KW-1185">Reference proteome</keyword>
<keyword evidence="1" id="KW-0732">Signal</keyword>
<reference evidence="3 5" key="2">
    <citation type="submission" date="2018-06" db="EMBL/GenBank/DDBJ databases">
        <authorList>
            <consortium name="Pathogen Informatics"/>
            <person name="Doyle S."/>
        </authorList>
    </citation>
    <scope>NUCLEOTIDE SEQUENCE [LARGE SCALE GENOMIC DNA]</scope>
    <source>
        <strain evidence="3 5">NCTC13560</strain>
    </source>
</reference>
<dbReference type="AlphaFoldDB" id="A0A381F663"/>
<dbReference type="EMBL" id="FTMF01000009">
    <property type="protein sequence ID" value="SIQ84202.1"/>
    <property type="molecule type" value="Genomic_DNA"/>
</dbReference>
<dbReference type="GeneID" id="303672334"/>
<feature type="signal peptide" evidence="1">
    <location>
        <begin position="1"/>
        <end position="17"/>
    </location>
</feature>
<evidence type="ECO:0000313" key="4">
    <source>
        <dbReference type="Proteomes" id="UP000185725"/>
    </source>
</evidence>
<dbReference type="Proteomes" id="UP000185725">
    <property type="component" value="Unassembled WGS sequence"/>
</dbReference>
<protein>
    <recommendedName>
        <fullName evidence="6">Glycine zipper domain-containing protein</fullName>
    </recommendedName>
</protein>
<organism evidence="3 5">
    <name type="scientific">Chryseobacterium indoltheticum</name>
    <dbReference type="NCBI Taxonomy" id="254"/>
    <lineage>
        <taxon>Bacteria</taxon>
        <taxon>Pseudomonadati</taxon>
        <taxon>Bacteroidota</taxon>
        <taxon>Flavobacteriia</taxon>
        <taxon>Flavobacteriales</taxon>
        <taxon>Weeksellaceae</taxon>
        <taxon>Chryseobacterium group</taxon>
        <taxon>Chryseobacterium</taxon>
    </lineage>
</organism>
<dbReference type="Proteomes" id="UP000255231">
    <property type="component" value="Unassembled WGS sequence"/>
</dbReference>
<evidence type="ECO:0008006" key="6">
    <source>
        <dbReference type="Google" id="ProtNLM"/>
    </source>
</evidence>
<dbReference type="EMBL" id="UFVS01000001">
    <property type="protein sequence ID" value="SUX42061.1"/>
    <property type="molecule type" value="Genomic_DNA"/>
</dbReference>
<accession>A0A381F663</accession>
<dbReference type="OrthoDB" id="1273001at2"/>
<evidence type="ECO:0000313" key="2">
    <source>
        <dbReference type="EMBL" id="SIQ84202.1"/>
    </source>
</evidence>
<reference evidence="2 4" key="1">
    <citation type="submission" date="2017-01" db="EMBL/GenBank/DDBJ databases">
        <authorList>
            <person name="Varghese N."/>
            <person name="Submissions S."/>
        </authorList>
    </citation>
    <scope>NUCLEOTIDE SEQUENCE [LARGE SCALE GENOMIC DNA]</scope>
    <source>
        <strain evidence="2 4">ATCC 27950</strain>
    </source>
</reference>
<evidence type="ECO:0000313" key="3">
    <source>
        <dbReference type="EMBL" id="SUX42061.1"/>
    </source>
</evidence>
<evidence type="ECO:0000313" key="5">
    <source>
        <dbReference type="Proteomes" id="UP000255231"/>
    </source>
</evidence>
<name>A0A381F663_9FLAO</name>
<feature type="chain" id="PRO_5016822206" description="Glycine zipper domain-containing protein" evidence="1">
    <location>
        <begin position="18"/>
        <end position="330"/>
    </location>
</feature>
<sequence length="330" mass="37098">MMIKTFFLLLFSVVISAQKIQLVHLTQNIKDKSKSAKSLTIIDDREDPKIGSVSHQNVPFEIQFKDNQMENAVQEWFLSDNKKLGNTDFILLIETLKAYDEPTKKSTLGKLDVKLSSFVKKGDKYYFVSRLSDKFSFQPKYDVHIPKLTANKLSFILSKIINETYSNPTIDVALNENELKNYEEIILKQIKSLNSETLSDGVYPDFISFLKQEPSKEYAVNKNKKGTAIGFINAKNWPVVERLFGYVENGTAFRLTPVGFLEMKKDEKGFFVISSKNALSTQVSEGMIAGSLIGGVVGGAVAGAIDSKESRSSRMQKIYIDSLTGAYIFD</sequence>
<gene>
    <name evidence="3" type="ORF">NCTC13560_00876</name>
    <name evidence="2" type="ORF">SAMN05421682_10961</name>
</gene>
<proteinExistence type="predicted"/>
<evidence type="ECO:0000256" key="1">
    <source>
        <dbReference type="SAM" id="SignalP"/>
    </source>
</evidence>
<dbReference type="RefSeq" id="WP_123889988.1">
    <property type="nucleotide sequence ID" value="NZ_CP033929.1"/>
</dbReference>